<dbReference type="EMBL" id="CP076023">
    <property type="protein sequence ID" value="QWC16585.1"/>
    <property type="molecule type" value="Genomic_DNA"/>
</dbReference>
<protein>
    <recommendedName>
        <fullName evidence="3">DUF4178 domain-containing protein</fullName>
    </recommendedName>
</protein>
<reference evidence="1 2" key="1">
    <citation type="submission" date="2021-05" db="EMBL/GenBank/DDBJ databases">
        <title>Novel species in genus Cellulomonas.</title>
        <authorList>
            <person name="Zhang G."/>
        </authorList>
    </citation>
    <scope>NUCLEOTIDE SEQUENCE [LARGE SCALE GENOMIC DNA]</scope>
    <source>
        <strain evidence="2">zg-ZUI157</strain>
    </source>
</reference>
<accession>A0ABX8GKV9</accession>
<name>A0ABX8GKV9_9CELL</name>
<keyword evidence="2" id="KW-1185">Reference proteome</keyword>
<evidence type="ECO:0000313" key="2">
    <source>
        <dbReference type="Proteomes" id="UP000679335"/>
    </source>
</evidence>
<dbReference type="Proteomes" id="UP000679335">
    <property type="component" value="Chromosome"/>
</dbReference>
<sequence length="195" mass="22205">MEQVGDEKVLYVGRWNVTLRQPIPGFGWLRPEEAALRYAYKQGDLTLADRAKGDLAVVDGTRDAEGQLRPRWVIGVGHTGVRVRFFTPGGGSIWRSTDYDAREGRLWRWITTEYVYPDDDTFHRQSESTHKYTAKFEPDGTGFVEFTDRSKPTVDVARMTEAPVSGFWMDWPQFGQWDLLADPDYGLPPGGMPGR</sequence>
<gene>
    <name evidence="1" type="ORF">KKR89_02650</name>
</gene>
<evidence type="ECO:0008006" key="3">
    <source>
        <dbReference type="Google" id="ProtNLM"/>
    </source>
</evidence>
<proteinExistence type="predicted"/>
<organism evidence="1 2">
    <name type="scientific">Cellulomonas dongxiuzhuiae</name>
    <dbReference type="NCBI Taxonomy" id="2819979"/>
    <lineage>
        <taxon>Bacteria</taxon>
        <taxon>Bacillati</taxon>
        <taxon>Actinomycetota</taxon>
        <taxon>Actinomycetes</taxon>
        <taxon>Micrococcales</taxon>
        <taxon>Cellulomonadaceae</taxon>
        <taxon>Cellulomonas</taxon>
    </lineage>
</organism>
<dbReference type="RefSeq" id="WP_208197149.1">
    <property type="nucleotide sequence ID" value="NZ_CP076023.1"/>
</dbReference>
<evidence type="ECO:0000313" key="1">
    <source>
        <dbReference type="EMBL" id="QWC16585.1"/>
    </source>
</evidence>